<evidence type="ECO:0000256" key="2">
    <source>
        <dbReference type="ARBA" id="ARBA00022692"/>
    </source>
</evidence>
<reference evidence="7 8" key="1">
    <citation type="submission" date="2019-06" db="EMBL/GenBank/DDBJ databases">
        <authorList>
            <person name="Broberg M."/>
        </authorList>
    </citation>
    <scope>NUCLEOTIDE SEQUENCE [LARGE SCALE GENOMIC DNA]</scope>
</reference>
<dbReference type="Gene3D" id="1.20.1250.20">
    <property type="entry name" value="MFS general substrate transporter like domains"/>
    <property type="match status" value="1"/>
</dbReference>
<evidence type="ECO:0000256" key="5">
    <source>
        <dbReference type="SAM" id="Phobius"/>
    </source>
</evidence>
<keyword evidence="3 5" id="KW-1133">Transmembrane helix</keyword>
<feature type="domain" description="Major facilitator superfamily (MFS) profile" evidence="6">
    <location>
        <begin position="114"/>
        <end position="546"/>
    </location>
</feature>
<evidence type="ECO:0000313" key="7">
    <source>
        <dbReference type="EMBL" id="VUC29996.1"/>
    </source>
</evidence>
<feature type="transmembrane region" description="Helical" evidence="5">
    <location>
        <begin position="494"/>
        <end position="511"/>
    </location>
</feature>
<keyword evidence="8" id="KW-1185">Reference proteome</keyword>
<feature type="transmembrane region" description="Helical" evidence="5">
    <location>
        <begin position="206"/>
        <end position="227"/>
    </location>
</feature>
<feature type="transmembrane region" description="Helical" evidence="5">
    <location>
        <begin position="450"/>
        <end position="473"/>
    </location>
</feature>
<name>A0ABY6UIY2_BIOOC</name>
<dbReference type="CDD" id="cd17323">
    <property type="entry name" value="MFS_Tpo1_MDR_like"/>
    <property type="match status" value="1"/>
</dbReference>
<dbReference type="EMBL" id="CABFNS010000812">
    <property type="protein sequence ID" value="VUC29996.1"/>
    <property type="molecule type" value="Genomic_DNA"/>
</dbReference>
<comment type="caution">
    <text evidence="7">The sequence shown here is derived from an EMBL/GenBank/DDBJ whole genome shotgun (WGS) entry which is preliminary data.</text>
</comment>
<feature type="transmembrane region" description="Helical" evidence="5">
    <location>
        <begin position="151"/>
        <end position="169"/>
    </location>
</feature>
<proteinExistence type="predicted"/>
<comment type="subcellular location">
    <subcellularLocation>
        <location evidence="1">Membrane</location>
        <topology evidence="1">Multi-pass membrane protein</topology>
    </subcellularLocation>
</comment>
<dbReference type="InterPro" id="IPR020846">
    <property type="entry name" value="MFS_dom"/>
</dbReference>
<dbReference type="Pfam" id="PF07690">
    <property type="entry name" value="MFS_1"/>
    <property type="match status" value="1"/>
</dbReference>
<feature type="transmembrane region" description="Helical" evidence="5">
    <location>
        <begin position="114"/>
        <end position="139"/>
    </location>
</feature>
<dbReference type="PANTHER" id="PTHR23502">
    <property type="entry name" value="MAJOR FACILITATOR SUPERFAMILY"/>
    <property type="match status" value="1"/>
</dbReference>
<feature type="transmembrane region" description="Helical" evidence="5">
    <location>
        <begin position="181"/>
        <end position="200"/>
    </location>
</feature>
<dbReference type="SUPFAM" id="SSF103473">
    <property type="entry name" value="MFS general substrate transporter"/>
    <property type="match status" value="1"/>
</dbReference>
<organism evidence="7 8">
    <name type="scientific">Bionectria ochroleuca</name>
    <name type="common">Gliocladium roseum</name>
    <dbReference type="NCBI Taxonomy" id="29856"/>
    <lineage>
        <taxon>Eukaryota</taxon>
        <taxon>Fungi</taxon>
        <taxon>Dikarya</taxon>
        <taxon>Ascomycota</taxon>
        <taxon>Pezizomycotina</taxon>
        <taxon>Sordariomycetes</taxon>
        <taxon>Hypocreomycetidae</taxon>
        <taxon>Hypocreales</taxon>
        <taxon>Bionectriaceae</taxon>
        <taxon>Clonostachys</taxon>
    </lineage>
</organism>
<dbReference type="PANTHER" id="PTHR23502:SF60">
    <property type="entry name" value="MAJOR FACILITATOR SUPERFAMILY (MFS) PROFILE DOMAIN-CONTAINING PROTEIN-RELATED"/>
    <property type="match status" value="1"/>
</dbReference>
<protein>
    <recommendedName>
        <fullName evidence="6">Major facilitator superfamily (MFS) profile domain-containing protein</fullName>
    </recommendedName>
</protein>
<evidence type="ECO:0000256" key="4">
    <source>
        <dbReference type="ARBA" id="ARBA00023136"/>
    </source>
</evidence>
<dbReference type="InterPro" id="IPR011701">
    <property type="entry name" value="MFS"/>
</dbReference>
<evidence type="ECO:0000256" key="3">
    <source>
        <dbReference type="ARBA" id="ARBA00022989"/>
    </source>
</evidence>
<feature type="transmembrane region" description="Helical" evidence="5">
    <location>
        <begin position="239"/>
        <end position="257"/>
    </location>
</feature>
<evidence type="ECO:0000256" key="1">
    <source>
        <dbReference type="ARBA" id="ARBA00004141"/>
    </source>
</evidence>
<feature type="transmembrane region" description="Helical" evidence="5">
    <location>
        <begin position="384"/>
        <end position="404"/>
    </location>
</feature>
<accession>A0ABY6UIY2</accession>
<sequence>MAQEDNPESDRTVVTINKTMEISQCYQGSSEGTAHGQSVHELEGREVRGGDHDSVEKSFARTSLQESSEAPDIEAEFCGSIQLNPGMEPNLVDWNGPNDCANPKNWPPASKWSATLVVSSFTFITPVASAIVAPAFNAIGEEFNITSELELSLVLSIFILAYAFGPLFLGPLSEVYGRTIVLQVSNIMFLAFNIGCGLATSKTQMLIFRFLSGIGGSAPLAIGGGVLSDLFSSDERGKAVSIYSIAPLIGPAMGPIAGGFMVENLSWRWVFHATSIADAIIQIGGLFLLRETYPPVLLERKKQALIKETGNAELHTEFDHPRRTMWQTLRISLTRPFILLGTQPIVQVLALFAAYLFGLMYLLLATFPALWEKRYGESIGVAGLNYISLGLGFFLGTQICAPLQDRIFCRLKDRNNGVGKPEFRVPLMVPACIMVPVGIFWYGWSAQAHAHWIVPNLGTMVAAAGIYLGFLCIQTYIVDSYSRYTASAISATTFLRSLAGFGFPLFAPYAYKALDYGWGNSLLGFIAIGVGWPAPILLWRYGERLRKISPFASG</sequence>
<evidence type="ECO:0000313" key="8">
    <source>
        <dbReference type="Proteomes" id="UP000766486"/>
    </source>
</evidence>
<dbReference type="Proteomes" id="UP000766486">
    <property type="component" value="Unassembled WGS sequence"/>
</dbReference>
<keyword evidence="2 5" id="KW-0812">Transmembrane</keyword>
<feature type="transmembrane region" description="Helical" evidence="5">
    <location>
        <begin position="517"/>
        <end position="539"/>
    </location>
</feature>
<feature type="transmembrane region" description="Helical" evidence="5">
    <location>
        <begin position="269"/>
        <end position="289"/>
    </location>
</feature>
<dbReference type="PROSITE" id="PS50850">
    <property type="entry name" value="MFS"/>
    <property type="match status" value="1"/>
</dbReference>
<feature type="transmembrane region" description="Helical" evidence="5">
    <location>
        <begin position="337"/>
        <end position="364"/>
    </location>
</feature>
<gene>
    <name evidence="7" type="ORF">CLO192961_LOCUS273319</name>
</gene>
<feature type="transmembrane region" description="Helical" evidence="5">
    <location>
        <begin position="425"/>
        <end position="444"/>
    </location>
</feature>
<keyword evidence="4 5" id="KW-0472">Membrane</keyword>
<evidence type="ECO:0000259" key="6">
    <source>
        <dbReference type="PROSITE" id="PS50850"/>
    </source>
</evidence>
<dbReference type="InterPro" id="IPR036259">
    <property type="entry name" value="MFS_trans_sf"/>
</dbReference>